<evidence type="ECO:0000256" key="10">
    <source>
        <dbReference type="ARBA" id="ARBA00031382"/>
    </source>
</evidence>
<proteinExistence type="inferred from homology"/>
<dbReference type="InterPro" id="IPR006082">
    <property type="entry name" value="PRK"/>
</dbReference>
<keyword evidence="4" id="KW-0602">Photosynthesis</keyword>
<dbReference type="EC" id="2.7.1.19" evidence="3"/>
<evidence type="ECO:0000256" key="3">
    <source>
        <dbReference type="ARBA" id="ARBA00012042"/>
    </source>
</evidence>
<organism evidence="13">
    <name type="scientific">viral metagenome</name>
    <dbReference type="NCBI Taxonomy" id="1070528"/>
    <lineage>
        <taxon>unclassified sequences</taxon>
        <taxon>metagenomes</taxon>
        <taxon>organismal metagenomes</taxon>
    </lineage>
</organism>
<evidence type="ECO:0000256" key="8">
    <source>
        <dbReference type="ARBA" id="ARBA00022777"/>
    </source>
</evidence>
<evidence type="ECO:0000313" key="13">
    <source>
        <dbReference type="EMBL" id="QHT12158.1"/>
    </source>
</evidence>
<dbReference type="PRINTS" id="PR00478">
    <property type="entry name" value="PHRIBLKINASE"/>
</dbReference>
<evidence type="ECO:0000256" key="11">
    <source>
        <dbReference type="ARBA" id="ARBA00047663"/>
    </source>
</evidence>
<dbReference type="GO" id="GO:0008974">
    <property type="term" value="F:phosphoribulokinase activity"/>
    <property type="evidence" value="ECO:0007669"/>
    <property type="project" value="UniProtKB-EC"/>
</dbReference>
<feature type="domain" description="Phosphoribulokinase/uridine kinase" evidence="12">
    <location>
        <begin position="213"/>
        <end position="390"/>
    </location>
</feature>
<comment type="similarity">
    <text evidence="2">Belongs to the phosphoribulokinase family.</text>
</comment>
<keyword evidence="5" id="KW-0113">Calvin cycle</keyword>
<dbReference type="InterPro" id="IPR006083">
    <property type="entry name" value="PRK/URK"/>
</dbReference>
<comment type="catalytic activity">
    <reaction evidence="11">
        <text>D-ribulose 5-phosphate + ATP = D-ribulose 1,5-bisphosphate + ADP + H(+)</text>
        <dbReference type="Rhea" id="RHEA:19365"/>
        <dbReference type="ChEBI" id="CHEBI:15378"/>
        <dbReference type="ChEBI" id="CHEBI:30616"/>
        <dbReference type="ChEBI" id="CHEBI:57870"/>
        <dbReference type="ChEBI" id="CHEBI:58121"/>
        <dbReference type="ChEBI" id="CHEBI:456216"/>
        <dbReference type="EC" id="2.7.1.19"/>
    </reaction>
</comment>
<protein>
    <recommendedName>
        <fullName evidence="3">phosphoribulokinase</fullName>
        <ecNumber evidence="3">2.7.1.19</ecNumber>
    </recommendedName>
    <alternativeName>
        <fullName evidence="10">Phosphopentokinase</fullName>
    </alternativeName>
</protein>
<keyword evidence="9" id="KW-0067">ATP-binding</keyword>
<reference evidence="13" key="1">
    <citation type="journal article" date="2020" name="Nature">
        <title>Giant virus diversity and host interactions through global metagenomics.</title>
        <authorList>
            <person name="Schulz F."/>
            <person name="Roux S."/>
            <person name="Paez-Espino D."/>
            <person name="Jungbluth S."/>
            <person name="Walsh D.A."/>
            <person name="Denef V.J."/>
            <person name="McMahon K.D."/>
            <person name="Konstantinidis K.T."/>
            <person name="Eloe-Fadrosh E.A."/>
            <person name="Kyrpides N.C."/>
            <person name="Woyke T."/>
        </authorList>
    </citation>
    <scope>NUCLEOTIDE SEQUENCE</scope>
    <source>
        <strain evidence="13">GVMAG-M-3300023174-129</strain>
    </source>
</reference>
<accession>A0A6C0D5R3</accession>
<keyword evidence="8" id="KW-0418">Kinase</keyword>
<comment type="pathway">
    <text evidence="1">Carbohydrate biosynthesis; Calvin cycle.</text>
</comment>
<sequence length="469" mass="56170">MELCFLVSGIPRSFYNHLHLFFIELNKQIKFDVYINFSEDNDNNYSNTKYNLNILNNFSFYKSIITTKDMQYDKTKKEENILNQWNRIQTLFNSINNSYTHYIRIRPDLKILLNHNDFIQLIKELNIKQLNIPNGYDFYNSYHLTNDNNCVNDQIAIGNRETMIQYCNFFNYIKIKDTTISSEKDLYIYLKLNNITVNRIILPYKLILSECKVISIAGDSGSGKSTLVNALESLLFDSSVTLETDRYHKWERTSEMWKKYSHLHPEANYLEKMSEDVFRLKLGETIFSINYDHSTGKFTEKEKIESKPFLLLCGLHTLYQEKIRDIIEIKIFLDIDYKLKKEWKIKRDVEERKHSLESVLKSIEKRKSDFIKYIEPQKLYSNIIIEYNNDNFIIHINNELNYYVNSFLCQISNIKTNIYNNFYSYIIDQTKINDNLFYIFIKNKDIINKLKQYPLNIIQTIVYLCLFND</sequence>
<evidence type="ECO:0000256" key="7">
    <source>
        <dbReference type="ARBA" id="ARBA00022741"/>
    </source>
</evidence>
<keyword evidence="7" id="KW-0547">Nucleotide-binding</keyword>
<evidence type="ECO:0000256" key="5">
    <source>
        <dbReference type="ARBA" id="ARBA00022567"/>
    </source>
</evidence>
<dbReference type="GO" id="GO:0005524">
    <property type="term" value="F:ATP binding"/>
    <property type="evidence" value="ECO:0007669"/>
    <property type="project" value="UniProtKB-KW"/>
</dbReference>
<dbReference type="EMBL" id="MN739541">
    <property type="protein sequence ID" value="QHT12158.1"/>
    <property type="molecule type" value="Genomic_DNA"/>
</dbReference>
<dbReference type="PANTHER" id="PTHR10285">
    <property type="entry name" value="URIDINE KINASE"/>
    <property type="match status" value="1"/>
</dbReference>
<dbReference type="InterPro" id="IPR027417">
    <property type="entry name" value="P-loop_NTPase"/>
</dbReference>
<dbReference type="GO" id="GO:0019253">
    <property type="term" value="P:reductive pentose-phosphate cycle"/>
    <property type="evidence" value="ECO:0007669"/>
    <property type="project" value="UniProtKB-KW"/>
</dbReference>
<evidence type="ECO:0000256" key="6">
    <source>
        <dbReference type="ARBA" id="ARBA00022679"/>
    </source>
</evidence>
<name>A0A6C0D5R3_9ZZZZ</name>
<evidence type="ECO:0000256" key="9">
    <source>
        <dbReference type="ARBA" id="ARBA00022840"/>
    </source>
</evidence>
<dbReference type="Gene3D" id="3.40.50.300">
    <property type="entry name" value="P-loop containing nucleotide triphosphate hydrolases"/>
    <property type="match status" value="1"/>
</dbReference>
<evidence type="ECO:0000256" key="2">
    <source>
        <dbReference type="ARBA" id="ARBA00009719"/>
    </source>
</evidence>
<dbReference type="Pfam" id="PF00485">
    <property type="entry name" value="PRK"/>
    <property type="match status" value="1"/>
</dbReference>
<evidence type="ECO:0000256" key="1">
    <source>
        <dbReference type="ARBA" id="ARBA00005215"/>
    </source>
</evidence>
<evidence type="ECO:0000256" key="4">
    <source>
        <dbReference type="ARBA" id="ARBA00022531"/>
    </source>
</evidence>
<dbReference type="SUPFAM" id="SSF52540">
    <property type="entry name" value="P-loop containing nucleoside triphosphate hydrolases"/>
    <property type="match status" value="1"/>
</dbReference>
<evidence type="ECO:0000259" key="12">
    <source>
        <dbReference type="Pfam" id="PF00485"/>
    </source>
</evidence>
<keyword evidence="6" id="KW-0808">Transferase</keyword>
<dbReference type="AlphaFoldDB" id="A0A6C0D5R3"/>